<dbReference type="AlphaFoldDB" id="A0A857F785"/>
<dbReference type="Proteomes" id="UP000464402">
    <property type="component" value="Chromosome"/>
</dbReference>
<dbReference type="Pfam" id="PF06996">
    <property type="entry name" value="T6SS_TssG"/>
    <property type="match status" value="1"/>
</dbReference>
<sequence length="122" mass="13674">MPAGKQARFSFSEQQRLGDHLVLGSETSDANYFIGVEMLTEDTAEAKGWLSGGQLREDVFTLLRIYLGCDYDASLTLTIPMNLAPLPRMGDPLLMAGYKVVLYRNTLIMTYNYLRPSEIQST</sequence>
<gene>
    <name evidence="1" type="ORF">F0T03_03075</name>
</gene>
<protein>
    <submittedName>
        <fullName evidence="1">Uncharacterized protein</fullName>
    </submittedName>
</protein>
<keyword evidence="2" id="KW-1185">Reference proteome</keyword>
<reference evidence="2" key="1">
    <citation type="submission" date="2019-09" db="EMBL/GenBank/DDBJ databases">
        <title>Yersinia canariae sp. nov., isolated from a human yersiniosis case.</title>
        <authorList>
            <person name="Nguyen S.V."/>
            <person name="Greig D."/>
            <person name="Hurley D."/>
            <person name="Cao Y."/>
            <person name="McCabe E."/>
            <person name="Mitchell M."/>
            <person name="Jenkins C."/>
            <person name="Fanning S."/>
        </authorList>
    </citation>
    <scope>NUCLEOTIDE SEQUENCE [LARGE SCALE GENOMIC DNA]</scope>
    <source>
        <strain evidence="2">NCTC 14382</strain>
    </source>
</reference>
<name>A0A857F785_9GAMM</name>
<proteinExistence type="predicted"/>
<dbReference type="InterPro" id="IPR010732">
    <property type="entry name" value="T6SS_TssG-like"/>
</dbReference>
<dbReference type="EMBL" id="CP043727">
    <property type="protein sequence ID" value="QHB34595.1"/>
    <property type="molecule type" value="Genomic_DNA"/>
</dbReference>
<evidence type="ECO:0000313" key="2">
    <source>
        <dbReference type="Proteomes" id="UP000464402"/>
    </source>
</evidence>
<evidence type="ECO:0000313" key="1">
    <source>
        <dbReference type="EMBL" id="QHB34595.1"/>
    </source>
</evidence>
<organism evidence="1 2">
    <name type="scientific">Yersinia canariae</name>
    <dbReference type="NCBI Taxonomy" id="2607663"/>
    <lineage>
        <taxon>Bacteria</taxon>
        <taxon>Pseudomonadati</taxon>
        <taxon>Pseudomonadota</taxon>
        <taxon>Gammaproteobacteria</taxon>
        <taxon>Enterobacterales</taxon>
        <taxon>Yersiniaceae</taxon>
        <taxon>Yersinia</taxon>
    </lineage>
</organism>
<accession>A0A857F785</accession>
<dbReference type="KEGG" id="yca:F0T03_03075"/>